<dbReference type="Pfam" id="PF05099">
    <property type="entry name" value="TerB"/>
    <property type="match status" value="1"/>
</dbReference>
<dbReference type="PROSITE" id="PS50076">
    <property type="entry name" value="DNAJ_2"/>
    <property type="match status" value="1"/>
</dbReference>
<evidence type="ECO:0000313" key="2">
    <source>
        <dbReference type="EMBL" id="MCL6283164.1"/>
    </source>
</evidence>
<accession>A0ABT0PZV7</accession>
<comment type="caution">
    <text evidence="2">The sequence shown here is derived from an EMBL/GenBank/DDBJ whole genome shotgun (WGS) entry which is preliminary data.</text>
</comment>
<dbReference type="SUPFAM" id="SSF158682">
    <property type="entry name" value="TerB-like"/>
    <property type="match status" value="1"/>
</dbReference>
<protein>
    <submittedName>
        <fullName evidence="2">Molecular chaperone DjiA</fullName>
    </submittedName>
</protein>
<evidence type="ECO:0000313" key="3">
    <source>
        <dbReference type="Proteomes" id="UP001203880"/>
    </source>
</evidence>
<dbReference type="Proteomes" id="UP001203880">
    <property type="component" value="Unassembled WGS sequence"/>
</dbReference>
<sequence length="226" mass="25446">MSLWTRISEALSALAKGESLSDVFERLRTPPERSVAFAIAVVALGAKMAKADGQVTRDEVTAFREVFQIAPEDEAGAARVFDLARNDVAGYQDYARKIKRMFEEDSTTLCDLMEGLFHIAMADGFYHPNENEFLKEVSGIFGQTEQQFRALRARFVPDAPKDPYTVLGVAPDMPRDEIRKVWRQLVRDTHPDAMMARGVPEEAVKLAEKRMIDINHAWDEINRAAA</sequence>
<keyword evidence="3" id="KW-1185">Reference proteome</keyword>
<gene>
    <name evidence="2" type="ORF">M3P21_06425</name>
</gene>
<dbReference type="RefSeq" id="WP_249707807.1">
    <property type="nucleotide sequence ID" value="NZ_JAMFMB010000006.1"/>
</dbReference>
<dbReference type="CDD" id="cd07316">
    <property type="entry name" value="terB_like_DjlA"/>
    <property type="match status" value="1"/>
</dbReference>
<reference evidence="2" key="1">
    <citation type="submission" date="2022-05" db="EMBL/GenBank/DDBJ databases">
        <authorList>
            <person name="Park J.-S."/>
        </authorList>
    </citation>
    <scope>NUCLEOTIDE SEQUENCE</scope>
    <source>
        <strain evidence="2">2012CJ41-6</strain>
    </source>
</reference>
<dbReference type="EMBL" id="JAMFMB010000006">
    <property type="protein sequence ID" value="MCL6283164.1"/>
    <property type="molecule type" value="Genomic_DNA"/>
</dbReference>
<dbReference type="Pfam" id="PF00226">
    <property type="entry name" value="DnaJ"/>
    <property type="match status" value="1"/>
</dbReference>
<dbReference type="Gene3D" id="1.10.3680.10">
    <property type="entry name" value="TerB-like"/>
    <property type="match status" value="1"/>
</dbReference>
<dbReference type="CDD" id="cd06257">
    <property type="entry name" value="DnaJ"/>
    <property type="match status" value="1"/>
</dbReference>
<dbReference type="InterPro" id="IPR029024">
    <property type="entry name" value="TerB-like"/>
</dbReference>
<dbReference type="SUPFAM" id="SSF46565">
    <property type="entry name" value="Chaperone J-domain"/>
    <property type="match status" value="1"/>
</dbReference>
<dbReference type="InterPro" id="IPR036869">
    <property type="entry name" value="J_dom_sf"/>
</dbReference>
<feature type="domain" description="J" evidence="1">
    <location>
        <begin position="162"/>
        <end position="226"/>
    </location>
</feature>
<dbReference type="SMART" id="SM00271">
    <property type="entry name" value="DnaJ"/>
    <property type="match status" value="1"/>
</dbReference>
<dbReference type="InterPro" id="IPR007791">
    <property type="entry name" value="DjlA_N"/>
</dbReference>
<name>A0ABT0PZV7_9RHOB</name>
<evidence type="ECO:0000259" key="1">
    <source>
        <dbReference type="PROSITE" id="PS50076"/>
    </source>
</evidence>
<dbReference type="Gene3D" id="1.10.287.110">
    <property type="entry name" value="DnaJ domain"/>
    <property type="match status" value="1"/>
</dbReference>
<proteinExistence type="predicted"/>
<dbReference type="InterPro" id="IPR001623">
    <property type="entry name" value="DnaJ_domain"/>
</dbReference>
<organism evidence="2 3">
    <name type="scientific">Ruegeria spongiae</name>
    <dbReference type="NCBI Taxonomy" id="2942209"/>
    <lineage>
        <taxon>Bacteria</taxon>
        <taxon>Pseudomonadati</taxon>
        <taxon>Pseudomonadota</taxon>
        <taxon>Alphaproteobacteria</taxon>
        <taxon>Rhodobacterales</taxon>
        <taxon>Roseobacteraceae</taxon>
        <taxon>Ruegeria</taxon>
    </lineage>
</organism>